<proteinExistence type="predicted"/>
<dbReference type="AlphaFoldDB" id="A0A1E5XSQ1"/>
<evidence type="ECO:0000313" key="3">
    <source>
        <dbReference type="Proteomes" id="UP000095463"/>
    </source>
</evidence>
<organism evidence="2 3">
    <name type="scientific">Devosia insulae DS-56</name>
    <dbReference type="NCBI Taxonomy" id="1116389"/>
    <lineage>
        <taxon>Bacteria</taxon>
        <taxon>Pseudomonadati</taxon>
        <taxon>Pseudomonadota</taxon>
        <taxon>Alphaproteobacteria</taxon>
        <taxon>Hyphomicrobiales</taxon>
        <taxon>Devosiaceae</taxon>
        <taxon>Devosia</taxon>
    </lineage>
</organism>
<gene>
    <name evidence="2" type="ORF">VW23_015225</name>
</gene>
<dbReference type="OrthoDB" id="9801160at2"/>
<dbReference type="PANTHER" id="PTHR38659">
    <property type="entry name" value="METAL-DEPENDENT PHOSPHOHYDROLASE"/>
    <property type="match status" value="1"/>
</dbReference>
<dbReference type="PANTHER" id="PTHR38659:SF2">
    <property type="entry name" value="HDIG DOMAIN PROTEIN"/>
    <property type="match status" value="1"/>
</dbReference>
<dbReference type="PROSITE" id="PS51831">
    <property type="entry name" value="HD"/>
    <property type="match status" value="1"/>
</dbReference>
<keyword evidence="3" id="KW-1185">Reference proteome</keyword>
<dbReference type="SMART" id="SM00471">
    <property type="entry name" value="HDc"/>
    <property type="match status" value="1"/>
</dbReference>
<dbReference type="InterPro" id="IPR006674">
    <property type="entry name" value="HD_domain"/>
</dbReference>
<dbReference type="Gene3D" id="1.10.3210.10">
    <property type="entry name" value="Hypothetical protein af1432"/>
    <property type="match status" value="1"/>
</dbReference>
<dbReference type="RefSeq" id="WP_069909179.1">
    <property type="nucleotide sequence ID" value="NZ_LAJE02000151.1"/>
</dbReference>
<reference evidence="2 3" key="1">
    <citation type="journal article" date="2015" name="Genome Announc.">
        <title>Genome Assemblies of Three Soil-Associated Devosia species: D. insulae, D. limi, and D. soli.</title>
        <authorList>
            <person name="Hassan Y.I."/>
            <person name="Lepp D."/>
            <person name="Zhou T."/>
        </authorList>
    </citation>
    <scope>NUCLEOTIDE SEQUENCE [LARGE SCALE GENOMIC DNA]</scope>
    <source>
        <strain evidence="2 3">DS-56</strain>
    </source>
</reference>
<accession>A0A1E5XSQ1</accession>
<dbReference type="SUPFAM" id="SSF109604">
    <property type="entry name" value="HD-domain/PDEase-like"/>
    <property type="match status" value="1"/>
</dbReference>
<comment type="caution">
    <text evidence="2">The sequence shown here is derived from an EMBL/GenBank/DDBJ whole genome shotgun (WGS) entry which is preliminary data.</text>
</comment>
<feature type="domain" description="HD" evidence="1">
    <location>
        <begin position="24"/>
        <end position="118"/>
    </location>
</feature>
<dbReference type="Pfam" id="PF01966">
    <property type="entry name" value="HD"/>
    <property type="match status" value="1"/>
</dbReference>
<evidence type="ECO:0000259" key="1">
    <source>
        <dbReference type="PROSITE" id="PS51831"/>
    </source>
</evidence>
<dbReference type="Proteomes" id="UP000095463">
    <property type="component" value="Unassembled WGS sequence"/>
</dbReference>
<evidence type="ECO:0000313" key="2">
    <source>
        <dbReference type="EMBL" id="OEO31637.1"/>
    </source>
</evidence>
<name>A0A1E5XSQ1_9HYPH</name>
<dbReference type="InterPro" id="IPR003607">
    <property type="entry name" value="HD/PDEase_dom"/>
</dbReference>
<sequence>MSATWLSLAEAEQLVAERLGASPRAAHSRFVGGLMRQLAGELGADTRLWQLAGLVHDLDYFAVDGDWSQHGVQTAEWLKDRLPDEALSAIAAHDHRTGLESAMPIADCLRLADGLAVLDEDAGRDRTLAALAGGSIADVVGRRTFLIEIIAGNAAKHGVRLATLSNLLAGLPRQDQL</sequence>
<dbReference type="EMBL" id="LAJE02000151">
    <property type="protein sequence ID" value="OEO31637.1"/>
    <property type="molecule type" value="Genomic_DNA"/>
</dbReference>
<protein>
    <recommendedName>
        <fullName evidence="1">HD domain-containing protein</fullName>
    </recommendedName>
</protein>